<dbReference type="InterPro" id="IPR000572">
    <property type="entry name" value="OxRdtase_Mopterin-bd_dom"/>
</dbReference>
<protein>
    <submittedName>
        <fullName evidence="2">Molybdopterin-dependent oxidoreductase</fullName>
    </submittedName>
</protein>
<gene>
    <name evidence="2" type="ORF">H7C19_16825</name>
</gene>
<evidence type="ECO:0000313" key="3">
    <source>
        <dbReference type="Proteomes" id="UP000547209"/>
    </source>
</evidence>
<name>A0A7X0RTX4_9BACL</name>
<dbReference type="SUPFAM" id="SSF56524">
    <property type="entry name" value="Oxidoreductase molybdopterin-binding domain"/>
    <property type="match status" value="1"/>
</dbReference>
<evidence type="ECO:0000313" key="2">
    <source>
        <dbReference type="EMBL" id="MBB6672345.1"/>
    </source>
</evidence>
<dbReference type="EMBL" id="JACJVP010000026">
    <property type="protein sequence ID" value="MBB6672345.1"/>
    <property type="molecule type" value="Genomic_DNA"/>
</dbReference>
<comment type="caution">
    <text evidence="2">The sequence shown here is derived from an EMBL/GenBank/DDBJ whole genome shotgun (WGS) entry which is preliminary data.</text>
</comment>
<dbReference type="Gene3D" id="3.90.420.10">
    <property type="entry name" value="Oxidoreductase, molybdopterin-binding domain"/>
    <property type="match status" value="1"/>
</dbReference>
<organism evidence="2 3">
    <name type="scientific">Cohnella nanjingensis</name>
    <dbReference type="NCBI Taxonomy" id="1387779"/>
    <lineage>
        <taxon>Bacteria</taxon>
        <taxon>Bacillati</taxon>
        <taxon>Bacillota</taxon>
        <taxon>Bacilli</taxon>
        <taxon>Bacillales</taxon>
        <taxon>Paenibacillaceae</taxon>
        <taxon>Cohnella</taxon>
    </lineage>
</organism>
<dbReference type="AlphaFoldDB" id="A0A7X0RTX4"/>
<keyword evidence="3" id="KW-1185">Reference proteome</keyword>
<dbReference type="RefSeq" id="WP_185143822.1">
    <property type="nucleotide sequence ID" value="NZ_JACJVP010000026.1"/>
</dbReference>
<reference evidence="2 3" key="1">
    <citation type="submission" date="2020-08" db="EMBL/GenBank/DDBJ databases">
        <title>Cohnella phylogeny.</title>
        <authorList>
            <person name="Dunlap C."/>
        </authorList>
    </citation>
    <scope>NUCLEOTIDE SEQUENCE [LARGE SCALE GENOMIC DNA]</scope>
    <source>
        <strain evidence="2 3">DSM 28246</strain>
    </source>
</reference>
<dbReference type="InterPro" id="IPR036374">
    <property type="entry name" value="OxRdtase_Mopterin-bd_sf"/>
</dbReference>
<evidence type="ECO:0000259" key="1">
    <source>
        <dbReference type="Pfam" id="PF00174"/>
    </source>
</evidence>
<feature type="domain" description="Oxidoreductase molybdopterin-binding" evidence="1">
    <location>
        <begin position="59"/>
        <end position="126"/>
    </location>
</feature>
<proteinExistence type="predicted"/>
<dbReference type="Proteomes" id="UP000547209">
    <property type="component" value="Unassembled WGS sequence"/>
</dbReference>
<dbReference type="Pfam" id="PF00174">
    <property type="entry name" value="Oxidored_molyb"/>
    <property type="match status" value="1"/>
</dbReference>
<sequence length="154" mass="16591">MSVIVKWPGGRIDETTPEAMASKAGRSFSVDARVPGAEGEGFALLEWYGAASEAADDRAAPTHLIVRAADGFQAVIPWDQLGQALLQYAVNGRPLERGRPMRLYVPDGSSACLNVKSVTELRIARDAEFGDEAGYGFVNEISPGQLREGLKIRD</sequence>
<accession>A0A7X0RTX4</accession>